<organism evidence="1 2">
    <name type="scientific">Pseudomonas auratipiscis</name>
    <dbReference type="NCBI Taxonomy" id="3115853"/>
    <lineage>
        <taxon>Bacteria</taxon>
        <taxon>Pseudomonadati</taxon>
        <taxon>Pseudomonadota</taxon>
        <taxon>Gammaproteobacteria</taxon>
        <taxon>Pseudomonadales</taxon>
        <taxon>Pseudomonadaceae</taxon>
        <taxon>Pseudomonas</taxon>
    </lineage>
</organism>
<keyword evidence="2" id="KW-1185">Reference proteome</keyword>
<proteinExistence type="predicted"/>
<sequence>SRLDAGLTVSKENEALTINGVTFDFSRLAEGSTLPADSVGSGFVIAPVERMSGRLVLTLMLPHAADASESVRFPVDIHDAADGPVHLPGLDIDPAQPIATNGVIDWSQVVTQEMKAQAAIDQHRALVVAEAAARRAVADSAIDPLQDAVDLDEATEAEAAELKAWKKYRIALIRVPDQPGYPDTIDWPAPPA</sequence>
<comment type="caution">
    <text evidence="1">The sequence shown here is derived from an EMBL/GenBank/DDBJ whole genome shotgun (WGS) entry which is preliminary data.</text>
</comment>
<evidence type="ECO:0000313" key="1">
    <source>
        <dbReference type="EMBL" id="MEE1868480.1"/>
    </source>
</evidence>
<gene>
    <name evidence="1" type="ORF">V0R53_19030</name>
</gene>
<protein>
    <submittedName>
        <fullName evidence="1">Tail fiber assembly protein</fullName>
    </submittedName>
</protein>
<dbReference type="Proteomes" id="UP001307839">
    <property type="component" value="Unassembled WGS sequence"/>
</dbReference>
<feature type="non-terminal residue" evidence="1">
    <location>
        <position position="1"/>
    </location>
</feature>
<reference evidence="1 2" key="1">
    <citation type="submission" date="2024-01" db="EMBL/GenBank/DDBJ databases">
        <title>Unpublished Manusciprt.</title>
        <authorList>
            <person name="Duman M."/>
            <person name="Valdes E.G."/>
            <person name="Ajmi N."/>
            <person name="Altun S."/>
            <person name="Saticioglu I.B."/>
        </authorList>
    </citation>
    <scope>NUCLEOTIDE SEQUENCE [LARGE SCALE GENOMIC DNA]</scope>
    <source>
        <strain evidence="1 2">120P</strain>
    </source>
</reference>
<dbReference type="InterPro" id="IPR003458">
    <property type="entry name" value="Phage_T4_Gp38_tail_assem"/>
</dbReference>
<dbReference type="RefSeq" id="WP_330080277.1">
    <property type="nucleotide sequence ID" value="NZ_JAZDCU010000030.1"/>
</dbReference>
<name>A0AB35WUU8_9PSED</name>
<accession>A0AB35WUU8</accession>
<evidence type="ECO:0000313" key="2">
    <source>
        <dbReference type="Proteomes" id="UP001307839"/>
    </source>
</evidence>
<dbReference type="AlphaFoldDB" id="A0AB35WUU8"/>
<dbReference type="Pfam" id="PF02413">
    <property type="entry name" value="Caudo_TAP"/>
    <property type="match status" value="1"/>
</dbReference>
<dbReference type="EMBL" id="JAZDQP010000013">
    <property type="protein sequence ID" value="MEE1868480.1"/>
    <property type="molecule type" value="Genomic_DNA"/>
</dbReference>